<evidence type="ECO:0000313" key="3">
    <source>
        <dbReference type="Proteomes" id="UP001295684"/>
    </source>
</evidence>
<gene>
    <name evidence="2" type="ORF">ECRASSUSDP1_LOCUS5418</name>
</gene>
<dbReference type="Proteomes" id="UP001295684">
    <property type="component" value="Unassembled WGS sequence"/>
</dbReference>
<sequence>MSGDIMHSYQVLYDEHQEVMKELLDCRDCLEKEISEKQSLMKFYQNLKHQLQSKVDENDTDKKKIRELEISYRELEEQAKAEIRTVKAKSEHLRREMEDKEDRITRQVDPEVQRVKIKKEVQATFHSELNSKQYQIDKLSENLHESKRSQETLKLTFDWYKEEKEKELTSIKEKHKADMNEMIMEMQNLQHRLDDSNEKDLIREIKREADDYKRKYQEIQNLLTEVKKERDDLRSEKSDQSLKILKDYEKEKFSIKDLQSEIERMKFKISSSEDELQKEVSSGEEKSREIQSLKIDISSQESIIKEKERMIATLTRQLNDSKDDLKTKEREFRITLEKMSDDEKHRSKDDKFQIETLKDTIKDLEQKLYKLDVKTKKEIERLEQDNDKNIKESSILNSENKTLKNKVNSLALELEIHKKTNITNEKAIAECKNENREYRATEKENAYKLEELERKLRIATESNKDEVGDLRERNTVLKAENATLKKNLKDLSNIHQRKKDSLQAQIRELKTKSNDYKNKVKIANEKINTLGTKIAHLELEYRNVQNEEY</sequence>
<dbReference type="EMBL" id="CAMPGE010005230">
    <property type="protein sequence ID" value="CAI2364077.1"/>
    <property type="molecule type" value="Genomic_DNA"/>
</dbReference>
<evidence type="ECO:0000313" key="2">
    <source>
        <dbReference type="EMBL" id="CAI2364077.1"/>
    </source>
</evidence>
<name>A0AAD1U887_EUPCR</name>
<keyword evidence="1" id="KW-0175">Coiled coil</keyword>
<dbReference type="AlphaFoldDB" id="A0AAD1U887"/>
<proteinExistence type="predicted"/>
<feature type="coiled-coil region" evidence="1">
    <location>
        <begin position="13"/>
        <end position="103"/>
    </location>
</feature>
<feature type="coiled-coil region" evidence="1">
    <location>
        <begin position="161"/>
        <end position="547"/>
    </location>
</feature>
<comment type="caution">
    <text evidence="2">The sequence shown here is derived from an EMBL/GenBank/DDBJ whole genome shotgun (WGS) entry which is preliminary data.</text>
</comment>
<evidence type="ECO:0000256" key="1">
    <source>
        <dbReference type="SAM" id="Coils"/>
    </source>
</evidence>
<reference evidence="2" key="1">
    <citation type="submission" date="2023-07" db="EMBL/GenBank/DDBJ databases">
        <authorList>
            <consortium name="AG Swart"/>
            <person name="Singh M."/>
            <person name="Singh A."/>
            <person name="Seah K."/>
            <person name="Emmerich C."/>
        </authorList>
    </citation>
    <scope>NUCLEOTIDE SEQUENCE</scope>
    <source>
        <strain evidence="2">DP1</strain>
    </source>
</reference>
<keyword evidence="3" id="KW-1185">Reference proteome</keyword>
<accession>A0AAD1U887</accession>
<protein>
    <submittedName>
        <fullName evidence="2">Uncharacterized protein</fullName>
    </submittedName>
</protein>
<organism evidence="2 3">
    <name type="scientific">Euplotes crassus</name>
    <dbReference type="NCBI Taxonomy" id="5936"/>
    <lineage>
        <taxon>Eukaryota</taxon>
        <taxon>Sar</taxon>
        <taxon>Alveolata</taxon>
        <taxon>Ciliophora</taxon>
        <taxon>Intramacronucleata</taxon>
        <taxon>Spirotrichea</taxon>
        <taxon>Hypotrichia</taxon>
        <taxon>Euplotida</taxon>
        <taxon>Euplotidae</taxon>
        <taxon>Moneuplotes</taxon>
    </lineage>
</organism>